<keyword evidence="3" id="KW-0732">Signal</keyword>
<protein>
    <submittedName>
        <fullName evidence="5">Pilus assembly protein FimV</fullName>
    </submittedName>
</protein>
<dbReference type="Pfam" id="PF25800">
    <property type="entry name" value="FimV_N"/>
    <property type="match status" value="1"/>
</dbReference>
<keyword evidence="2" id="KW-1133">Transmembrane helix</keyword>
<evidence type="ECO:0000313" key="5">
    <source>
        <dbReference type="EMBL" id="TWI65298.1"/>
    </source>
</evidence>
<feature type="domain" description="FimV N-terminal" evidence="4">
    <location>
        <begin position="29"/>
        <end position="131"/>
    </location>
</feature>
<evidence type="ECO:0000259" key="4">
    <source>
        <dbReference type="Pfam" id="PF25800"/>
    </source>
</evidence>
<feature type="compositionally biased region" description="Basic and acidic residues" evidence="1">
    <location>
        <begin position="242"/>
        <end position="251"/>
    </location>
</feature>
<name>A0A562R8A1_9BURK</name>
<evidence type="ECO:0000256" key="3">
    <source>
        <dbReference type="SAM" id="SignalP"/>
    </source>
</evidence>
<keyword evidence="2" id="KW-0812">Transmembrane</keyword>
<feature type="compositionally biased region" description="Low complexity" evidence="1">
    <location>
        <begin position="576"/>
        <end position="585"/>
    </location>
</feature>
<evidence type="ECO:0000313" key="6">
    <source>
        <dbReference type="Proteomes" id="UP000318431"/>
    </source>
</evidence>
<comment type="caution">
    <text evidence="5">The sequence shown here is derived from an EMBL/GenBank/DDBJ whole genome shotgun (WGS) entry which is preliminary data.</text>
</comment>
<dbReference type="AlphaFoldDB" id="A0A562R8A1"/>
<organism evidence="5 6">
    <name type="scientific">Pseudoduganella lurida</name>
    <dbReference type="NCBI Taxonomy" id="1036180"/>
    <lineage>
        <taxon>Bacteria</taxon>
        <taxon>Pseudomonadati</taxon>
        <taxon>Pseudomonadota</taxon>
        <taxon>Betaproteobacteria</taxon>
        <taxon>Burkholderiales</taxon>
        <taxon>Oxalobacteraceae</taxon>
        <taxon>Telluria group</taxon>
        <taxon>Pseudoduganella</taxon>
    </lineage>
</organism>
<feature type="compositionally biased region" description="Pro residues" evidence="1">
    <location>
        <begin position="504"/>
        <end position="514"/>
    </location>
</feature>
<feature type="transmembrane region" description="Helical" evidence="2">
    <location>
        <begin position="528"/>
        <end position="550"/>
    </location>
</feature>
<feature type="region of interest" description="Disordered" evidence="1">
    <location>
        <begin position="444"/>
        <end position="521"/>
    </location>
</feature>
<feature type="signal peptide" evidence="3">
    <location>
        <begin position="1"/>
        <end position="25"/>
    </location>
</feature>
<feature type="chain" id="PRO_5022082632" evidence="3">
    <location>
        <begin position="26"/>
        <end position="592"/>
    </location>
</feature>
<dbReference type="OrthoDB" id="8703141at2"/>
<sequence>MSLSSSSARRLAALALAAATTGVLAAEPGDATVRSYSGQPLVADIELTDLTPQDLVDLQARLARQEVFEGANVKMNPALAGATFSIVKRDQRRVLHVTTAAPVQGELLHLFFQLSAGGKDRTRSVTLWLSPDPNPPAKVAAAPVVAVPAIAPAAPVRAAAEVTPAKNALPVERAVAARAPKERAAVPKAAAETGKRPILTAEMLREAVAKYSSTASDFKRGTAKPKPVAAAKELVAEAEPAAETKAEEKTAAKPAAKPASRMQLASREELAEAARATKAGLDPSVKLAEPKKPAVAEKVEAAKHVAVAEKAEAAKPVAVAGKAEAAKPVAVADKGAPAKPAAPKQDDAAMLNKLAELEGKLKTLQALVKEGGAALPAGTKAVAAAVAAPAAAHAATPSVTPAVAHAATPSAAPAGGHAAAPSAASAGGHASAAATAPAAIAAKAPAAGPARPPVAEHETASVPAHPATSEASAKSEGAVAKPEAHAGEAGHAVAEAPREEAKPKAPPKVAPPPVKEPEKEMKISRPKILTFLFAASLVLLAIFGVIVHFIRKARNKRSPIVRQSWSRDEDDDAPRVEPVAEAAPPEDIPKAA</sequence>
<dbReference type="EMBL" id="VLLB01000004">
    <property type="protein sequence ID" value="TWI65298.1"/>
    <property type="molecule type" value="Genomic_DNA"/>
</dbReference>
<keyword evidence="6" id="KW-1185">Reference proteome</keyword>
<keyword evidence="2" id="KW-0472">Membrane</keyword>
<reference evidence="5 6" key="1">
    <citation type="journal article" date="2015" name="Stand. Genomic Sci.">
        <title>Genomic Encyclopedia of Bacterial and Archaeal Type Strains, Phase III: the genomes of soil and plant-associated and newly described type strains.</title>
        <authorList>
            <person name="Whitman W.B."/>
            <person name="Woyke T."/>
            <person name="Klenk H.P."/>
            <person name="Zhou Y."/>
            <person name="Lilburn T.G."/>
            <person name="Beck B.J."/>
            <person name="De Vos P."/>
            <person name="Vandamme P."/>
            <person name="Eisen J.A."/>
            <person name="Garrity G."/>
            <person name="Hugenholtz P."/>
            <person name="Kyrpides N.C."/>
        </authorList>
    </citation>
    <scope>NUCLEOTIDE SEQUENCE [LARGE SCALE GENOMIC DNA]</scope>
    <source>
        <strain evidence="5 6">CGMCC 1.10822</strain>
    </source>
</reference>
<dbReference type="InterPro" id="IPR057840">
    <property type="entry name" value="FimV_N"/>
</dbReference>
<evidence type="ECO:0000256" key="1">
    <source>
        <dbReference type="SAM" id="MobiDB-lite"/>
    </source>
</evidence>
<dbReference type="RefSeq" id="WP_145649578.1">
    <property type="nucleotide sequence ID" value="NZ_VLLB01000004.1"/>
</dbReference>
<evidence type="ECO:0000256" key="2">
    <source>
        <dbReference type="SAM" id="Phobius"/>
    </source>
</evidence>
<feature type="region of interest" description="Disordered" evidence="1">
    <location>
        <begin position="238"/>
        <end position="274"/>
    </location>
</feature>
<proteinExistence type="predicted"/>
<feature type="region of interest" description="Disordered" evidence="1">
    <location>
        <begin position="558"/>
        <end position="592"/>
    </location>
</feature>
<accession>A0A562R8A1</accession>
<gene>
    <name evidence="5" type="ORF">IP91_02706</name>
</gene>
<dbReference type="Proteomes" id="UP000318431">
    <property type="component" value="Unassembled WGS sequence"/>
</dbReference>